<protein>
    <recommendedName>
        <fullName evidence="3">F-box domain-containing protein</fullName>
    </recommendedName>
</protein>
<organism evidence="1 2">
    <name type="scientific">Calocera viscosa (strain TUFC12733)</name>
    <dbReference type="NCBI Taxonomy" id="1330018"/>
    <lineage>
        <taxon>Eukaryota</taxon>
        <taxon>Fungi</taxon>
        <taxon>Dikarya</taxon>
        <taxon>Basidiomycota</taxon>
        <taxon>Agaricomycotina</taxon>
        <taxon>Dacrymycetes</taxon>
        <taxon>Dacrymycetales</taxon>
        <taxon>Dacrymycetaceae</taxon>
        <taxon>Calocera</taxon>
    </lineage>
</organism>
<dbReference type="AlphaFoldDB" id="A0A167KL84"/>
<name>A0A167KL84_CALVF</name>
<evidence type="ECO:0008006" key="3">
    <source>
        <dbReference type="Google" id="ProtNLM"/>
    </source>
</evidence>
<evidence type="ECO:0000313" key="2">
    <source>
        <dbReference type="Proteomes" id="UP000076738"/>
    </source>
</evidence>
<proteinExistence type="predicted"/>
<sequence length="293" mass="33269">MFTITNPSIFRDPPERIADALSQLLRSLDRCRLLEEMTLGGTVPQADGQPELFDPLVDRFWPLLRKLDISCALLGSQDGGPLATFVSRHQALEQLRLSDIPIRASFLARTPLKVLANLDLDIDFYLKLPMDVLTILPSFPTLRYLRFRDQNICEVLSAARGLRSKVTRRALNAGHMGEWENIVFPVIHVEYLESWARYFKRAATLQTVVLRCNAGQMELHEQVDNHDERPYQAARALKEEETSCVSLVDIFSRTMPSLLRVDSKVESKGTLDLWLTCYRKDVANFPSLSIAGP</sequence>
<reference evidence="1 2" key="1">
    <citation type="journal article" date="2016" name="Mol. Biol. Evol.">
        <title>Comparative Genomics of Early-Diverging Mushroom-Forming Fungi Provides Insights into the Origins of Lignocellulose Decay Capabilities.</title>
        <authorList>
            <person name="Nagy L.G."/>
            <person name="Riley R."/>
            <person name="Tritt A."/>
            <person name="Adam C."/>
            <person name="Daum C."/>
            <person name="Floudas D."/>
            <person name="Sun H."/>
            <person name="Yadav J.S."/>
            <person name="Pangilinan J."/>
            <person name="Larsson K.H."/>
            <person name="Matsuura K."/>
            <person name="Barry K."/>
            <person name="Labutti K."/>
            <person name="Kuo R."/>
            <person name="Ohm R.A."/>
            <person name="Bhattacharya S.S."/>
            <person name="Shirouzu T."/>
            <person name="Yoshinaga Y."/>
            <person name="Martin F.M."/>
            <person name="Grigoriev I.V."/>
            <person name="Hibbett D.S."/>
        </authorList>
    </citation>
    <scope>NUCLEOTIDE SEQUENCE [LARGE SCALE GENOMIC DNA]</scope>
    <source>
        <strain evidence="1 2">TUFC12733</strain>
    </source>
</reference>
<dbReference type="Gene3D" id="3.80.10.10">
    <property type="entry name" value="Ribonuclease Inhibitor"/>
    <property type="match status" value="1"/>
</dbReference>
<gene>
    <name evidence="1" type="ORF">CALVIDRAFT_538866</name>
</gene>
<keyword evidence="2" id="KW-1185">Reference proteome</keyword>
<dbReference type="Proteomes" id="UP000076738">
    <property type="component" value="Unassembled WGS sequence"/>
</dbReference>
<dbReference type="InterPro" id="IPR032675">
    <property type="entry name" value="LRR_dom_sf"/>
</dbReference>
<dbReference type="SUPFAM" id="SSF52047">
    <property type="entry name" value="RNI-like"/>
    <property type="match status" value="1"/>
</dbReference>
<accession>A0A167KL84</accession>
<dbReference type="EMBL" id="KV417293">
    <property type="protein sequence ID" value="KZO94760.1"/>
    <property type="molecule type" value="Genomic_DNA"/>
</dbReference>
<evidence type="ECO:0000313" key="1">
    <source>
        <dbReference type="EMBL" id="KZO94760.1"/>
    </source>
</evidence>